<sequence length="191" mass="20664">MTHSTNRPYPQPSSDEKIIIDQEVRYSDGSVRKHRETVSSDDPAMDARLERARLEMDRQLKIRDNDNAARGLLVGVIATTFFGLGILAWYILTNRQNTEVTPKVIPAQPSESSTPPDINITLPNLPAAERTETPAAPPTIIQNQPAPPQPTNPSSQEALPSSNPKVSSPEPTGSSNPSTSEESTESSATAP</sequence>
<evidence type="ECO:0000256" key="2">
    <source>
        <dbReference type="SAM" id="Phobius"/>
    </source>
</evidence>
<keyword evidence="4" id="KW-1185">Reference proteome</keyword>
<dbReference type="AlphaFoldDB" id="B0C5Z4"/>
<reference evidence="3 4" key="1">
    <citation type="journal article" date="2008" name="Proc. Natl. Acad. Sci. U.S.A.">
        <title>Niche adaptation and genome expansion in the chlorophyll d-producing cyanobacterium Acaryochloris marina.</title>
        <authorList>
            <person name="Swingley W.D."/>
            <person name="Chen M."/>
            <person name="Cheung P.C."/>
            <person name="Conrad A.L."/>
            <person name="Dejesa L.C."/>
            <person name="Hao J."/>
            <person name="Honchak B.M."/>
            <person name="Karbach L.E."/>
            <person name="Kurdoglu A."/>
            <person name="Lahiri S."/>
            <person name="Mastrian S.D."/>
            <person name="Miyashita H."/>
            <person name="Page L."/>
            <person name="Ramakrishna P."/>
            <person name="Satoh S."/>
            <person name="Sattley W.M."/>
            <person name="Shimada Y."/>
            <person name="Taylor H.L."/>
            <person name="Tomo T."/>
            <person name="Tsuchiya T."/>
            <person name="Wang Z.T."/>
            <person name="Raymond J."/>
            <person name="Mimuro M."/>
            <person name="Blankenship R.E."/>
            <person name="Touchman J.W."/>
        </authorList>
    </citation>
    <scope>NUCLEOTIDE SEQUENCE [LARGE SCALE GENOMIC DNA]</scope>
    <source>
        <strain evidence="4">MBIC 11017</strain>
    </source>
</reference>
<feature type="region of interest" description="Disordered" evidence="1">
    <location>
        <begin position="1"/>
        <end position="42"/>
    </location>
</feature>
<dbReference type="OrthoDB" id="427755at2"/>
<keyword evidence="2" id="KW-0812">Transmembrane</keyword>
<evidence type="ECO:0000256" key="1">
    <source>
        <dbReference type="SAM" id="MobiDB-lite"/>
    </source>
</evidence>
<gene>
    <name evidence="3" type="ordered locus">AM1_5040</name>
</gene>
<name>B0C5Z4_ACAM1</name>
<protein>
    <submittedName>
        <fullName evidence="3">Uncharacterized protein</fullName>
    </submittedName>
</protein>
<feature type="transmembrane region" description="Helical" evidence="2">
    <location>
        <begin position="71"/>
        <end position="92"/>
    </location>
</feature>
<feature type="compositionally biased region" description="Low complexity" evidence="1">
    <location>
        <begin position="167"/>
        <end position="191"/>
    </location>
</feature>
<dbReference type="EMBL" id="CP000828">
    <property type="protein sequence ID" value="ABW30006.1"/>
    <property type="molecule type" value="Genomic_DNA"/>
</dbReference>
<feature type="compositionally biased region" description="Polar residues" evidence="1">
    <location>
        <begin position="154"/>
        <end position="166"/>
    </location>
</feature>
<feature type="compositionally biased region" description="Basic and acidic residues" evidence="1">
    <location>
        <begin position="14"/>
        <end position="26"/>
    </location>
</feature>
<evidence type="ECO:0000313" key="3">
    <source>
        <dbReference type="EMBL" id="ABW30006.1"/>
    </source>
</evidence>
<accession>B0C5Z4</accession>
<proteinExistence type="predicted"/>
<feature type="region of interest" description="Disordered" evidence="1">
    <location>
        <begin position="130"/>
        <end position="191"/>
    </location>
</feature>
<dbReference type="STRING" id="329726.AM1_5040"/>
<dbReference type="RefSeq" id="WP_012165277.1">
    <property type="nucleotide sequence ID" value="NC_009925.1"/>
</dbReference>
<evidence type="ECO:0000313" key="4">
    <source>
        <dbReference type="Proteomes" id="UP000000268"/>
    </source>
</evidence>
<dbReference type="KEGG" id="amr:AM1_5040"/>
<organism evidence="3 4">
    <name type="scientific">Acaryochloris marina (strain MBIC 11017)</name>
    <dbReference type="NCBI Taxonomy" id="329726"/>
    <lineage>
        <taxon>Bacteria</taxon>
        <taxon>Bacillati</taxon>
        <taxon>Cyanobacteriota</taxon>
        <taxon>Cyanophyceae</taxon>
        <taxon>Acaryochloridales</taxon>
        <taxon>Acaryochloridaceae</taxon>
        <taxon>Acaryochloris</taxon>
    </lineage>
</organism>
<dbReference type="Proteomes" id="UP000000268">
    <property type="component" value="Chromosome"/>
</dbReference>
<keyword evidence="2" id="KW-0472">Membrane</keyword>
<keyword evidence="2" id="KW-1133">Transmembrane helix</keyword>
<dbReference type="HOGENOM" id="CLU_1418767_0_0_3"/>